<dbReference type="InterPro" id="IPR023801">
    <property type="entry name" value="His_deacetylse_dom"/>
</dbReference>
<dbReference type="EMBL" id="AVCI01000009">
    <property type="protein sequence ID" value="KFN42555.1"/>
    <property type="molecule type" value="Genomic_DNA"/>
</dbReference>
<dbReference type="PRINTS" id="PR01270">
    <property type="entry name" value="HDASUPER"/>
</dbReference>
<reference evidence="5 6" key="1">
    <citation type="submission" date="2013-09" db="EMBL/GenBank/DDBJ databases">
        <title>Genome sequencing of Arenimonas oryziterrae.</title>
        <authorList>
            <person name="Chen F."/>
            <person name="Wang G."/>
        </authorList>
    </citation>
    <scope>NUCLEOTIDE SEQUENCE [LARGE SCALE GENOMIC DNA]</scope>
    <source>
        <strain evidence="5 6">YC6267</strain>
    </source>
</reference>
<comment type="similarity">
    <text evidence="1">Belongs to the histone deacetylase family.</text>
</comment>
<dbReference type="GO" id="GO:0004407">
    <property type="term" value="F:histone deacetylase activity"/>
    <property type="evidence" value="ECO:0007669"/>
    <property type="project" value="TreeGrafter"/>
</dbReference>
<evidence type="ECO:0000313" key="6">
    <source>
        <dbReference type="Proteomes" id="UP000029385"/>
    </source>
</evidence>
<evidence type="ECO:0000256" key="1">
    <source>
        <dbReference type="ARBA" id="ARBA00005947"/>
    </source>
</evidence>
<dbReference type="Pfam" id="PF00850">
    <property type="entry name" value="Hist_deacetyl"/>
    <property type="match status" value="1"/>
</dbReference>
<dbReference type="AlphaFoldDB" id="A0A091BDS9"/>
<keyword evidence="3" id="KW-1133">Transmembrane helix</keyword>
<dbReference type="InterPro" id="IPR006311">
    <property type="entry name" value="TAT_signal"/>
</dbReference>
<feature type="transmembrane region" description="Helical" evidence="3">
    <location>
        <begin position="21"/>
        <end position="40"/>
    </location>
</feature>
<dbReference type="SUPFAM" id="SSF52768">
    <property type="entry name" value="Arginase/deacetylase"/>
    <property type="match status" value="1"/>
</dbReference>
<protein>
    <recommendedName>
        <fullName evidence="4">Histone deacetylase domain-containing protein</fullName>
    </recommendedName>
</protein>
<evidence type="ECO:0000259" key="4">
    <source>
        <dbReference type="Pfam" id="PF00850"/>
    </source>
</evidence>
<dbReference type="STRING" id="1121015.GCA_000420545_02646"/>
<keyword evidence="3" id="KW-0472">Membrane</keyword>
<dbReference type="OrthoDB" id="9808367at2"/>
<accession>A0A091BDS9</accession>
<dbReference type="PANTHER" id="PTHR10625">
    <property type="entry name" value="HISTONE DEACETYLASE HDAC1-RELATED"/>
    <property type="match status" value="1"/>
</dbReference>
<dbReference type="PATRIC" id="fig|1121015.4.peg.2074"/>
<dbReference type="eggNOG" id="COG0123">
    <property type="taxonomic scope" value="Bacteria"/>
</dbReference>
<dbReference type="RefSeq" id="WP_022970251.1">
    <property type="nucleotide sequence ID" value="NZ_ATVD01000006.1"/>
</dbReference>
<sequence>MARPADDDQTTGTRPDPSRRSALLTLAGAAVAAAGGAWWWRSAASASEGSQDAIATPSEPLPRGRAPVSLFYTSAYVGAAHAFETTRKAAWVAQSLIEAPIPGLQLTTHDALTADEVLAVHAPAYVEAVRTGEPRDLAQSQGFPWDAALWPMVVASNGGAVAAARAALATGGIAGALASGLHHARRDHGAGFCTFNGLVIAALQALAGKAKRVLILDFDAHCGGGTHSLLGEHPAVRIVDVAVDGFDAYLPLGANTLDRVTSADAYLPTISRRLAALDGDRFDLCLYNAGMDPHEGCPVGGLAGIDAAVLGERERMVFDWARQRKLPLAFVLAGGYLGPTLAQDELVALHRLTLAAAAQPPR</sequence>
<evidence type="ECO:0000313" key="5">
    <source>
        <dbReference type="EMBL" id="KFN42555.1"/>
    </source>
</evidence>
<feature type="domain" description="Histone deacetylase" evidence="4">
    <location>
        <begin position="86"/>
        <end position="343"/>
    </location>
</feature>
<dbReference type="InterPro" id="IPR037138">
    <property type="entry name" value="His_deacetylse_dom_sf"/>
</dbReference>
<dbReference type="GO" id="GO:0040029">
    <property type="term" value="P:epigenetic regulation of gene expression"/>
    <property type="evidence" value="ECO:0007669"/>
    <property type="project" value="TreeGrafter"/>
</dbReference>
<dbReference type="Proteomes" id="UP000029385">
    <property type="component" value="Unassembled WGS sequence"/>
</dbReference>
<evidence type="ECO:0000256" key="2">
    <source>
        <dbReference type="SAM" id="MobiDB-lite"/>
    </source>
</evidence>
<keyword evidence="3" id="KW-0812">Transmembrane</keyword>
<organism evidence="5 6">
    <name type="scientific">Arenimonas oryziterrae DSM 21050 = YC6267</name>
    <dbReference type="NCBI Taxonomy" id="1121015"/>
    <lineage>
        <taxon>Bacteria</taxon>
        <taxon>Pseudomonadati</taxon>
        <taxon>Pseudomonadota</taxon>
        <taxon>Gammaproteobacteria</taxon>
        <taxon>Lysobacterales</taxon>
        <taxon>Lysobacteraceae</taxon>
        <taxon>Arenimonas</taxon>
    </lineage>
</organism>
<dbReference type="PANTHER" id="PTHR10625:SF19">
    <property type="entry name" value="HISTONE DEACETYLASE 12"/>
    <property type="match status" value="1"/>
</dbReference>
<feature type="region of interest" description="Disordered" evidence="2">
    <location>
        <begin position="1"/>
        <end position="20"/>
    </location>
</feature>
<evidence type="ECO:0000256" key="3">
    <source>
        <dbReference type="SAM" id="Phobius"/>
    </source>
</evidence>
<comment type="caution">
    <text evidence="5">The sequence shown here is derived from an EMBL/GenBank/DDBJ whole genome shotgun (WGS) entry which is preliminary data.</text>
</comment>
<dbReference type="InterPro" id="IPR000286">
    <property type="entry name" value="HDACs"/>
</dbReference>
<proteinExistence type="inferred from homology"/>
<name>A0A091BDS9_9GAMM</name>
<gene>
    <name evidence="5" type="ORF">N789_13020</name>
</gene>
<dbReference type="InterPro" id="IPR023696">
    <property type="entry name" value="Ureohydrolase_dom_sf"/>
</dbReference>
<keyword evidence="6" id="KW-1185">Reference proteome</keyword>
<dbReference type="PROSITE" id="PS51318">
    <property type="entry name" value="TAT"/>
    <property type="match status" value="1"/>
</dbReference>
<dbReference type="Gene3D" id="3.40.800.20">
    <property type="entry name" value="Histone deacetylase domain"/>
    <property type="match status" value="1"/>
</dbReference>